<dbReference type="InterPro" id="IPR026739">
    <property type="entry name" value="AP_beta"/>
</dbReference>
<keyword evidence="4" id="KW-0653">Protein transport</keyword>
<keyword evidence="8" id="KW-1185">Reference proteome</keyword>
<evidence type="ECO:0000256" key="1">
    <source>
        <dbReference type="ARBA" id="ARBA00004308"/>
    </source>
</evidence>
<evidence type="ECO:0000256" key="5">
    <source>
        <dbReference type="ARBA" id="ARBA00023136"/>
    </source>
</evidence>
<reference evidence="7" key="1">
    <citation type="submission" date="2006-10" db="EMBL/GenBank/DDBJ databases">
        <authorList>
            <person name="Amadeo P."/>
            <person name="Zhao Q."/>
            <person name="Wortman J."/>
            <person name="Fraser-Liggett C."/>
            <person name="Carlton J."/>
        </authorList>
    </citation>
    <scope>NUCLEOTIDE SEQUENCE</scope>
    <source>
        <strain evidence="7">G3</strain>
    </source>
</reference>
<dbReference type="SMR" id="A2ER45"/>
<feature type="domain" description="Clathrin/coatomer adaptor adaptin-like N-terminal" evidence="6">
    <location>
        <begin position="16"/>
        <end position="529"/>
    </location>
</feature>
<dbReference type="Gene3D" id="1.25.10.10">
    <property type="entry name" value="Leucine-rich Repeat Variant"/>
    <property type="match status" value="1"/>
</dbReference>
<proteinExistence type="inferred from homology"/>
<dbReference type="GO" id="GO:0016192">
    <property type="term" value="P:vesicle-mediated transport"/>
    <property type="evidence" value="ECO:0000318"/>
    <property type="project" value="GO_Central"/>
</dbReference>
<evidence type="ECO:0000256" key="2">
    <source>
        <dbReference type="ARBA" id="ARBA00006613"/>
    </source>
</evidence>
<dbReference type="AlphaFoldDB" id="A2ER45"/>
<dbReference type="VEuPathDB" id="TrichDB:TVAG_287780"/>
<reference evidence="7" key="2">
    <citation type="journal article" date="2007" name="Science">
        <title>Draft genome sequence of the sexually transmitted pathogen Trichomonas vaginalis.</title>
        <authorList>
            <person name="Carlton J.M."/>
            <person name="Hirt R.P."/>
            <person name="Silva J.C."/>
            <person name="Delcher A.L."/>
            <person name="Schatz M."/>
            <person name="Zhao Q."/>
            <person name="Wortman J.R."/>
            <person name="Bidwell S.L."/>
            <person name="Alsmark U.C.M."/>
            <person name="Besteiro S."/>
            <person name="Sicheritz-Ponten T."/>
            <person name="Noel C.J."/>
            <person name="Dacks J.B."/>
            <person name="Foster P.G."/>
            <person name="Simillion C."/>
            <person name="Van de Peer Y."/>
            <person name="Miranda-Saavedra D."/>
            <person name="Barton G.J."/>
            <person name="Westrop G.D."/>
            <person name="Mueller S."/>
            <person name="Dessi D."/>
            <person name="Fiori P.L."/>
            <person name="Ren Q."/>
            <person name="Paulsen I."/>
            <person name="Zhang H."/>
            <person name="Bastida-Corcuera F.D."/>
            <person name="Simoes-Barbosa A."/>
            <person name="Brown M.T."/>
            <person name="Hayes R.D."/>
            <person name="Mukherjee M."/>
            <person name="Okumura C.Y."/>
            <person name="Schneider R."/>
            <person name="Smith A.J."/>
            <person name="Vanacova S."/>
            <person name="Villalvazo M."/>
            <person name="Haas B.J."/>
            <person name="Pertea M."/>
            <person name="Feldblyum T.V."/>
            <person name="Utterback T.R."/>
            <person name="Shu C.L."/>
            <person name="Osoegawa K."/>
            <person name="de Jong P.J."/>
            <person name="Hrdy I."/>
            <person name="Horvathova L."/>
            <person name="Zubacova Z."/>
            <person name="Dolezal P."/>
            <person name="Malik S.B."/>
            <person name="Logsdon J.M. Jr."/>
            <person name="Henze K."/>
            <person name="Gupta A."/>
            <person name="Wang C.C."/>
            <person name="Dunne R.L."/>
            <person name="Upcroft J.A."/>
            <person name="Upcroft P."/>
            <person name="White O."/>
            <person name="Salzberg S.L."/>
            <person name="Tang P."/>
            <person name="Chiu C.-H."/>
            <person name="Lee Y.-S."/>
            <person name="Embley T.M."/>
            <person name="Coombs G.H."/>
            <person name="Mottram J.C."/>
            <person name="Tachezy J."/>
            <person name="Fraser-Liggett C.M."/>
            <person name="Johnson P.J."/>
        </authorList>
    </citation>
    <scope>NUCLEOTIDE SEQUENCE [LARGE SCALE GENOMIC DNA]</scope>
    <source>
        <strain evidence="7">G3</strain>
    </source>
</reference>
<dbReference type="SUPFAM" id="SSF48371">
    <property type="entry name" value="ARM repeat"/>
    <property type="match status" value="1"/>
</dbReference>
<dbReference type="InterPro" id="IPR002553">
    <property type="entry name" value="Clathrin/coatomer_adapt-like_N"/>
</dbReference>
<name>A2ER45_TRIV3</name>
<dbReference type="InParanoid" id="A2ER45"/>
<dbReference type="OMA" id="MIWIIES"/>
<organism evidence="7 8">
    <name type="scientific">Trichomonas vaginalis (strain ATCC PRA-98 / G3)</name>
    <dbReference type="NCBI Taxonomy" id="412133"/>
    <lineage>
        <taxon>Eukaryota</taxon>
        <taxon>Metamonada</taxon>
        <taxon>Parabasalia</taxon>
        <taxon>Trichomonadida</taxon>
        <taxon>Trichomonadidae</taxon>
        <taxon>Trichomonas</taxon>
    </lineage>
</organism>
<dbReference type="PANTHER" id="PTHR11134">
    <property type="entry name" value="ADAPTOR COMPLEX SUBUNIT BETA FAMILY MEMBER"/>
    <property type="match status" value="1"/>
</dbReference>
<dbReference type="GO" id="GO:0006886">
    <property type="term" value="P:intracellular protein transport"/>
    <property type="evidence" value="ECO:0007669"/>
    <property type="project" value="InterPro"/>
</dbReference>
<evidence type="ECO:0000256" key="3">
    <source>
        <dbReference type="ARBA" id="ARBA00022448"/>
    </source>
</evidence>
<evidence type="ECO:0000313" key="8">
    <source>
        <dbReference type="Proteomes" id="UP000001542"/>
    </source>
</evidence>
<evidence type="ECO:0000256" key="4">
    <source>
        <dbReference type="ARBA" id="ARBA00022927"/>
    </source>
</evidence>
<dbReference type="OrthoDB" id="10254310at2759"/>
<protein>
    <submittedName>
        <fullName evidence="7">Adaptin N terminal region family protein</fullName>
    </submittedName>
</protein>
<dbReference type="EMBL" id="DS113463">
    <property type="protein sequence ID" value="EAY04864.1"/>
    <property type="molecule type" value="Genomic_DNA"/>
</dbReference>
<dbReference type="GO" id="GO:0030117">
    <property type="term" value="C:membrane coat"/>
    <property type="evidence" value="ECO:0007669"/>
    <property type="project" value="InterPro"/>
</dbReference>
<sequence>MTNLIGESSNLKGEFLELREKLDGNDTKLRKEAAKRVVSLMRSGEDCSILFSSMLRSINTDDLELKRLVYIYILTYSTSEEEESIMAVSAMLKDSEHYNPLVRSLAIRSMTKIKIEAFAENIIAQVKKSLQDKDPYVRKTAALGVAKIFSTIPETVESIDIYKSLIDLLKDDNPLVISNAIAAICEINSLRSSPIMKLDSTNIVYLLNAFSDSSEWCQINLLDALSTYLPESSSDAHMLIERFATLMMSSNPAVVIGAFKCIFIYMEYDIHDIGEILTKVLPPLLALVGSTPPEIQFVLLRTLSLFSQKYPKSLASSIATFYCKYNDPSYIKVEKLSIISNIVVEGTLRTALDELQEYCNDIDVHFAKKAIKTLSQIALKFENAATKCIDILVDLIKGKADYAIEQSIIVLPDILRKYPKKFDGTIAIVCQSCDQIKSSDAKSSFIWILGEYCHLIDNADVILDPYLDSFQDESPFVQLSLVTALIKCYLNNPERSKDQLQFVLDACQKDNIMPDVRNRALIYWTILSNHPQEMKDIVNVEKTCTWDSSHYSQEVLSTLISNIGSVSGVLHIVPSDFTTETVYIAMEDSLTLKLKEVETNGILKVSAAIGPRNIEIKLQNISGQDLTGLAIALNKNIFGIVIHNFIGFPEKLCVSEEITVEVPYTLDSSAVDKSSTSPSIQVAIRTSSGVCFFSVPFKLKNAIEKLSPKKNEFLDMWTEFPDGATVTLKGEKVADNDLLFKRKFYVIARAKGKVAGGLRICNQIVLASVVFDDSGVTCVLEGEELPSNIIAMYAKKLFCV</sequence>
<comment type="similarity">
    <text evidence="2">Belongs to the adaptor complexes large subunit family.</text>
</comment>
<dbReference type="FunCoup" id="A2ER45">
    <property type="interactions" value="13"/>
</dbReference>
<dbReference type="Pfam" id="PF01602">
    <property type="entry name" value="Adaptin_N"/>
    <property type="match status" value="1"/>
</dbReference>
<keyword evidence="3" id="KW-0813">Transport</keyword>
<dbReference type="SUPFAM" id="SSF49348">
    <property type="entry name" value="Clathrin adaptor appendage domain"/>
    <property type="match status" value="1"/>
</dbReference>
<dbReference type="Gene3D" id="2.60.40.1150">
    <property type="match status" value="1"/>
</dbReference>
<dbReference type="InterPro" id="IPR013037">
    <property type="entry name" value="Clathrin_b-adaptin_app_Ig-like"/>
</dbReference>
<keyword evidence="5" id="KW-0472">Membrane</keyword>
<dbReference type="Proteomes" id="UP000001542">
    <property type="component" value="Unassembled WGS sequence"/>
</dbReference>
<accession>A2ER45</accession>
<dbReference type="RefSeq" id="XP_001317087.1">
    <property type="nucleotide sequence ID" value="XM_001317052.1"/>
</dbReference>
<dbReference type="InterPro" id="IPR016024">
    <property type="entry name" value="ARM-type_fold"/>
</dbReference>
<dbReference type="STRING" id="5722.A2ER45"/>
<dbReference type="InterPro" id="IPR011989">
    <property type="entry name" value="ARM-like"/>
</dbReference>
<gene>
    <name evidence="7" type="ORF">TVAG_287780</name>
</gene>
<dbReference type="GO" id="GO:0012505">
    <property type="term" value="C:endomembrane system"/>
    <property type="evidence" value="ECO:0007669"/>
    <property type="project" value="UniProtKB-SubCell"/>
</dbReference>
<dbReference type="KEGG" id="tva:4762738"/>
<dbReference type="VEuPathDB" id="TrichDB:TVAGG3_0784570"/>
<evidence type="ECO:0000313" key="7">
    <source>
        <dbReference type="EMBL" id="EAY04864.1"/>
    </source>
</evidence>
<evidence type="ECO:0000259" key="6">
    <source>
        <dbReference type="Pfam" id="PF01602"/>
    </source>
</evidence>
<comment type="subcellular location">
    <subcellularLocation>
        <location evidence="1">Endomembrane system</location>
    </subcellularLocation>
</comment>
<dbReference type="FunFam" id="2.60.40.1150:FF:000002">
    <property type="entry name" value="Beta-adaptin-like protein C"/>
    <property type="match status" value="1"/>
</dbReference>
<dbReference type="eggNOG" id="KOG1061">
    <property type="taxonomic scope" value="Eukaryota"/>
</dbReference>
<dbReference type="InterPro" id="IPR013041">
    <property type="entry name" value="Clathrin_app_Ig-like_sf"/>
</dbReference>